<evidence type="ECO:0000256" key="11">
    <source>
        <dbReference type="ARBA" id="ARBA00023136"/>
    </source>
</evidence>
<keyword evidence="11" id="KW-0472">Membrane</keyword>
<evidence type="ECO:0000256" key="9">
    <source>
        <dbReference type="ARBA" id="ARBA00023065"/>
    </source>
</evidence>
<keyword evidence="5" id="KW-0762">Sugar transport</keyword>
<evidence type="ECO:0000256" key="1">
    <source>
        <dbReference type="ARBA" id="ARBA00004571"/>
    </source>
</evidence>
<keyword evidence="14" id="KW-0449">Lipoprotein</keyword>
<keyword evidence="3" id="KW-0813">Transport</keyword>
<dbReference type="InterPro" id="IPR003715">
    <property type="entry name" value="Poly_export_N"/>
</dbReference>
<keyword evidence="13" id="KW-0998">Cell outer membrane</keyword>
<feature type="domain" description="SLBB" evidence="17">
    <location>
        <begin position="229"/>
        <end position="306"/>
    </location>
</feature>
<name>A0ABY3MYX9_9GAMM</name>
<evidence type="ECO:0000256" key="4">
    <source>
        <dbReference type="ARBA" id="ARBA00022452"/>
    </source>
</evidence>
<keyword evidence="9" id="KW-0406">Ion transport</keyword>
<evidence type="ECO:0000256" key="12">
    <source>
        <dbReference type="ARBA" id="ARBA00023139"/>
    </source>
</evidence>
<dbReference type="InterPro" id="IPR049712">
    <property type="entry name" value="Poly_export"/>
</dbReference>
<sequence length="926" mass="102238">MITAIKLFLSRRIRHISSPFSVALMILAFTISVLPMKGFAYAAVSQQQIEQFKQLPKSQQESLAKSMGIDLNSIQGQLSGNGALDEKLNTEVFPRGTQFDAEGNPLTEEELAELEELERIEESTELKPFGYDVFANAPQTFAPTMDIAIPAEYIIGPGDQISIQVFGKEKNEFELEVNREGQIVFPDHGPFNVSGLSFNEMKRLLTARIKEKVIGVDVVIGIASLRSMRVFVLGDAHKPGPYTLSSLSSITHAIFAAGGISDVGSLRNIQLKRSGKLIKTLDLYDLLIKGDSRSDILLQSGDVVFISPKGGTVAVEGEVRRPAIYELINNDTFADVLTMSGGLLPSAFSKTTRVERYNQDALRSVVNIDLTKKDDLAKKAQAGDAMFVMKAAEMFEQSITVIGAVTRPGKYQWQEGQRITDVFPTIDSHLLQSADLNYSLVVREIDIARNIEVLQFNLSKALTSPNSSDNLVLQGNDKILVFSNIIKLIDSKINLDALAFTQENLTKKEEDLAKKQFKQKQFWLRYGDEEQVSQLDSGQIAAAKLIEKSIAQFSGGDIEEEVDIQELTIFSRQRLLLPIIEQLKRQGRSGQPILLVEIDGEVKFPGIYPLSKNSRVDDLITAAGGLTESAYLVRAEVTRNQIVNHMAQQSSIGINLRNAINGDDKDNVLLRSKDRLNIHQIPAWSENNVVELRGEFVFPGKYTVRRGDSLADLIVKAGGFTKFAHEDGSVFTRVQLREIEQQNLLKLTADLRIEMASKSMTDKDYSQSYAEVQQMLADMANVQPVGRLVIDLPKIMTDKNYDVLLEGGDVLYVPTKKNSINVVGQVQVTSSHMYDVNLSADDYLAQSGGSKKRADEGRIYIISANGSIKMMNSGNWFTSDAGDNLKPGDTIVVPLDAEYMNNLALWTSVTGIIYNSAVAIAAISGI</sequence>
<protein>
    <submittedName>
        <fullName evidence="18">Polysaccharide biosynthesis/export protein</fullName>
    </submittedName>
</protein>
<keyword evidence="19" id="KW-1185">Reference proteome</keyword>
<keyword evidence="12" id="KW-0564">Palmitate</keyword>
<dbReference type="Proteomes" id="UP000815846">
    <property type="component" value="Unassembled WGS sequence"/>
</dbReference>
<dbReference type="PANTHER" id="PTHR33619:SF3">
    <property type="entry name" value="POLYSACCHARIDE EXPORT PROTEIN GFCE-RELATED"/>
    <property type="match status" value="1"/>
</dbReference>
<dbReference type="Pfam" id="PF02563">
    <property type="entry name" value="Poly_export"/>
    <property type="match status" value="1"/>
</dbReference>
<evidence type="ECO:0000256" key="13">
    <source>
        <dbReference type="ARBA" id="ARBA00023237"/>
    </source>
</evidence>
<evidence type="ECO:0000256" key="2">
    <source>
        <dbReference type="ARBA" id="ARBA00009450"/>
    </source>
</evidence>
<evidence type="ECO:0000313" key="18">
    <source>
        <dbReference type="EMBL" id="TYK66356.1"/>
    </source>
</evidence>
<evidence type="ECO:0000256" key="14">
    <source>
        <dbReference type="ARBA" id="ARBA00023288"/>
    </source>
</evidence>
<evidence type="ECO:0000256" key="3">
    <source>
        <dbReference type="ARBA" id="ARBA00022448"/>
    </source>
</evidence>
<dbReference type="Pfam" id="PF22461">
    <property type="entry name" value="SLBB_2"/>
    <property type="match status" value="1"/>
</dbReference>
<dbReference type="Gene3D" id="3.30.1950.10">
    <property type="entry name" value="wza like domain"/>
    <property type="match status" value="1"/>
</dbReference>
<evidence type="ECO:0000313" key="19">
    <source>
        <dbReference type="Proteomes" id="UP000815846"/>
    </source>
</evidence>
<evidence type="ECO:0000256" key="8">
    <source>
        <dbReference type="ARBA" id="ARBA00023047"/>
    </source>
</evidence>
<evidence type="ECO:0000259" key="15">
    <source>
        <dbReference type="Pfam" id="PF02563"/>
    </source>
</evidence>
<keyword evidence="4" id="KW-1134">Transmembrane beta strand</keyword>
<feature type="domain" description="Soluble ligand binding" evidence="16">
    <location>
        <begin position="699"/>
        <end position="731"/>
    </location>
</feature>
<evidence type="ECO:0000259" key="17">
    <source>
        <dbReference type="Pfam" id="PF22461"/>
    </source>
</evidence>
<evidence type="ECO:0000256" key="5">
    <source>
        <dbReference type="ARBA" id="ARBA00022597"/>
    </source>
</evidence>
<feature type="domain" description="Polysaccharide export protein N-terminal" evidence="15">
    <location>
        <begin position="150"/>
        <end position="219"/>
    </location>
</feature>
<proteinExistence type="inferred from homology"/>
<keyword evidence="10" id="KW-0626">Porin</keyword>
<dbReference type="Gene3D" id="3.10.560.10">
    <property type="entry name" value="Outer membrane lipoprotein wza domain like"/>
    <property type="match status" value="6"/>
</dbReference>
<reference evidence="18 19" key="1">
    <citation type="submission" date="2019-08" db="EMBL/GenBank/DDBJ databases">
        <title>Microbe sample from Colwellia echini.</title>
        <authorList>
            <person name="Christiansen L."/>
            <person name="Pathiraja D."/>
            <person name="Schultz-Johansen M."/>
            <person name="Choi I.-G."/>
            <person name="Stougaard P."/>
        </authorList>
    </citation>
    <scope>NUCLEOTIDE SEQUENCE [LARGE SCALE GENOMIC DNA]</scope>
    <source>
        <strain evidence="18 19">A3</strain>
    </source>
</reference>
<evidence type="ECO:0000259" key="16">
    <source>
        <dbReference type="Pfam" id="PF10531"/>
    </source>
</evidence>
<feature type="domain" description="Soluble ligand binding" evidence="16">
    <location>
        <begin position="596"/>
        <end position="639"/>
    </location>
</feature>
<dbReference type="InterPro" id="IPR054765">
    <property type="entry name" value="SLBB_dom"/>
</dbReference>
<comment type="caution">
    <text evidence="18">The sequence shown here is derived from an EMBL/GenBank/DDBJ whole genome shotgun (WGS) entry which is preliminary data.</text>
</comment>
<comment type="similarity">
    <text evidence="2">Belongs to the BexD/CtrA/VexA family.</text>
</comment>
<keyword evidence="6" id="KW-0812">Transmembrane</keyword>
<gene>
    <name evidence="18" type="ORF">CWS31_005210</name>
</gene>
<dbReference type="RefSeq" id="WP_101345122.1">
    <property type="nucleotide sequence ID" value="NZ_PJAI02000004.1"/>
</dbReference>
<feature type="domain" description="Soluble ligand binding" evidence="16">
    <location>
        <begin position="313"/>
        <end position="347"/>
    </location>
</feature>
<dbReference type="InterPro" id="IPR019554">
    <property type="entry name" value="Soluble_ligand-bd"/>
</dbReference>
<dbReference type="PANTHER" id="PTHR33619">
    <property type="entry name" value="POLYSACCHARIDE EXPORT PROTEIN GFCE-RELATED"/>
    <property type="match status" value="1"/>
</dbReference>
<organism evidence="18 19">
    <name type="scientific">Colwellia echini</name>
    <dbReference type="NCBI Taxonomy" id="1982103"/>
    <lineage>
        <taxon>Bacteria</taxon>
        <taxon>Pseudomonadati</taxon>
        <taxon>Pseudomonadota</taxon>
        <taxon>Gammaproteobacteria</taxon>
        <taxon>Alteromonadales</taxon>
        <taxon>Colwelliaceae</taxon>
        <taxon>Colwellia</taxon>
    </lineage>
</organism>
<keyword evidence="7" id="KW-0732">Signal</keyword>
<keyword evidence="8" id="KW-0625">Polysaccharide transport</keyword>
<comment type="subcellular location">
    <subcellularLocation>
        <location evidence="1">Cell outer membrane</location>
        <topology evidence="1">Multi-pass membrane protein</topology>
    </subcellularLocation>
</comment>
<evidence type="ECO:0000256" key="10">
    <source>
        <dbReference type="ARBA" id="ARBA00023114"/>
    </source>
</evidence>
<dbReference type="Pfam" id="PF10531">
    <property type="entry name" value="SLBB"/>
    <property type="match status" value="3"/>
</dbReference>
<accession>A0ABY3MYX9</accession>
<evidence type="ECO:0000256" key="7">
    <source>
        <dbReference type="ARBA" id="ARBA00022729"/>
    </source>
</evidence>
<evidence type="ECO:0000256" key="6">
    <source>
        <dbReference type="ARBA" id="ARBA00022692"/>
    </source>
</evidence>
<dbReference type="EMBL" id="PJAI02000004">
    <property type="protein sequence ID" value="TYK66356.1"/>
    <property type="molecule type" value="Genomic_DNA"/>
</dbReference>